<evidence type="ECO:0000313" key="1">
    <source>
        <dbReference type="EMBL" id="MCX7444055.1"/>
    </source>
</evidence>
<dbReference type="EMBL" id="JAPMKV010000001">
    <property type="protein sequence ID" value="MCX7444055.1"/>
    <property type="molecule type" value="Genomic_DNA"/>
</dbReference>
<proteinExistence type="predicted"/>
<comment type="caution">
    <text evidence="1">The sequence shown here is derived from an EMBL/GenBank/DDBJ whole genome shotgun (WGS) entry which is preliminary data.</text>
</comment>
<accession>A0ABT3WP47</accession>
<sequence length="64" mass="6678">MDRDLGRSGLTHRGGGPDGLIHLVALLPEPFRDAVFTPALQDLLVGSRFQAELNGAGETVPGPA</sequence>
<name>A0ABT3WP47_9CORY</name>
<reference evidence="1" key="1">
    <citation type="submission" date="2022-11" db="EMBL/GenBank/DDBJ databases">
        <title>Corynebacterium sp. isolated from Penguins.</title>
        <authorList>
            <person name="Sedlar K."/>
            <person name="Svec P."/>
        </authorList>
    </citation>
    <scope>NUCLEOTIDE SEQUENCE</scope>
    <source>
        <strain evidence="1">P7003</strain>
    </source>
</reference>
<dbReference type="RefSeq" id="WP_267186166.1">
    <property type="nucleotide sequence ID" value="NZ_JAPMKV010000001.1"/>
</dbReference>
<organism evidence="1 2">
    <name type="scientific">Corynebacterium pygosceleis</name>
    <dbReference type="NCBI Taxonomy" id="2800406"/>
    <lineage>
        <taxon>Bacteria</taxon>
        <taxon>Bacillati</taxon>
        <taxon>Actinomycetota</taxon>
        <taxon>Actinomycetes</taxon>
        <taxon>Mycobacteriales</taxon>
        <taxon>Corynebacteriaceae</taxon>
        <taxon>Corynebacterium</taxon>
    </lineage>
</organism>
<keyword evidence="2" id="KW-1185">Reference proteome</keyword>
<evidence type="ECO:0000313" key="2">
    <source>
        <dbReference type="Proteomes" id="UP001081709"/>
    </source>
</evidence>
<dbReference type="Proteomes" id="UP001081709">
    <property type="component" value="Unassembled WGS sequence"/>
</dbReference>
<protein>
    <submittedName>
        <fullName evidence="1">Uncharacterized protein</fullName>
    </submittedName>
</protein>
<gene>
    <name evidence="1" type="ORF">OS125_02185</name>
</gene>